<reference evidence="2" key="2">
    <citation type="submission" date="2020-05" db="UniProtKB">
        <authorList>
            <consortium name="EnsemblMetazoa"/>
        </authorList>
    </citation>
    <scope>IDENTIFICATION</scope>
    <source>
        <strain evidence="2">IAEA</strain>
    </source>
</reference>
<evidence type="ECO:0000256" key="1">
    <source>
        <dbReference type="SAM" id="Phobius"/>
    </source>
</evidence>
<evidence type="ECO:0000313" key="2">
    <source>
        <dbReference type="EnsemblMetazoa" id="GBRI019854-PA"/>
    </source>
</evidence>
<dbReference type="Proteomes" id="UP000091820">
    <property type="component" value="Unassembled WGS sequence"/>
</dbReference>
<evidence type="ECO:0000313" key="3">
    <source>
        <dbReference type="Proteomes" id="UP000091820"/>
    </source>
</evidence>
<dbReference type="VEuPathDB" id="VectorBase:GBRI019854"/>
<keyword evidence="1" id="KW-1133">Transmembrane helix</keyword>
<organism evidence="2 3">
    <name type="scientific">Glossina brevipalpis</name>
    <dbReference type="NCBI Taxonomy" id="37001"/>
    <lineage>
        <taxon>Eukaryota</taxon>
        <taxon>Metazoa</taxon>
        <taxon>Ecdysozoa</taxon>
        <taxon>Arthropoda</taxon>
        <taxon>Hexapoda</taxon>
        <taxon>Insecta</taxon>
        <taxon>Pterygota</taxon>
        <taxon>Neoptera</taxon>
        <taxon>Endopterygota</taxon>
        <taxon>Diptera</taxon>
        <taxon>Brachycera</taxon>
        <taxon>Muscomorpha</taxon>
        <taxon>Hippoboscoidea</taxon>
        <taxon>Glossinidae</taxon>
        <taxon>Glossina</taxon>
    </lineage>
</organism>
<protein>
    <submittedName>
        <fullName evidence="2">Uncharacterized protein</fullName>
    </submittedName>
</protein>
<dbReference type="AlphaFoldDB" id="A0A1A9WHF2"/>
<feature type="transmembrane region" description="Helical" evidence="1">
    <location>
        <begin position="54"/>
        <end position="73"/>
    </location>
</feature>
<dbReference type="EnsemblMetazoa" id="GBRI019854-RA">
    <property type="protein sequence ID" value="GBRI019854-PA"/>
    <property type="gene ID" value="GBRI019854"/>
</dbReference>
<proteinExistence type="predicted"/>
<name>A0A1A9WHF2_9MUSC</name>
<feature type="transmembrane region" description="Helical" evidence="1">
    <location>
        <begin position="111"/>
        <end position="128"/>
    </location>
</feature>
<reference evidence="3" key="1">
    <citation type="submission" date="2014-03" db="EMBL/GenBank/DDBJ databases">
        <authorList>
            <person name="Aksoy S."/>
            <person name="Warren W."/>
            <person name="Wilson R.K."/>
        </authorList>
    </citation>
    <scope>NUCLEOTIDE SEQUENCE [LARGE SCALE GENOMIC DNA]</scope>
    <source>
        <strain evidence="3">IAEA</strain>
    </source>
</reference>
<sequence length="193" mass="21835">MTVGDSTKGKTRWSQCRWVFTTHVNSVALEASEKRTELSQGAYLASRQQLGIKALAEDESIIFFFYMMFMYWLSSTSSLHKLETLLNRRTQDAGHGIVGGCASVFSDNVEAVLAVALAVLAMAASVLWRGGSMINIYCIDVEDTSEMCTTKKREEQTQRLQFTEELILKFSFSQLFIKHKFYNRVRGASEKDN</sequence>
<keyword evidence="1" id="KW-0812">Transmembrane</keyword>
<accession>A0A1A9WHF2</accession>
<keyword evidence="3" id="KW-1185">Reference proteome</keyword>
<keyword evidence="1" id="KW-0472">Membrane</keyword>